<dbReference type="PROSITE" id="PS00509">
    <property type="entry name" value="RAS_GTPASE_ACTIV_1"/>
    <property type="match status" value="1"/>
</dbReference>
<dbReference type="RefSeq" id="XP_035685064.1">
    <property type="nucleotide sequence ID" value="XM_035829171.1"/>
</dbReference>
<dbReference type="SUPFAM" id="SSF48350">
    <property type="entry name" value="GTPase activation domain, GAP"/>
    <property type="match status" value="1"/>
</dbReference>
<gene>
    <name evidence="9" type="primary">LOC118421705</name>
</gene>
<feature type="coiled-coil region" evidence="3">
    <location>
        <begin position="1189"/>
        <end position="1305"/>
    </location>
</feature>
<dbReference type="SUPFAM" id="SSF50729">
    <property type="entry name" value="PH domain-like"/>
    <property type="match status" value="1"/>
</dbReference>
<evidence type="ECO:0000259" key="5">
    <source>
        <dbReference type="PROSITE" id="PS50003"/>
    </source>
</evidence>
<dbReference type="Pfam" id="PF00616">
    <property type="entry name" value="RasGAP"/>
    <property type="match status" value="1"/>
</dbReference>
<feature type="compositionally biased region" description="Basic and acidic residues" evidence="4">
    <location>
        <begin position="946"/>
        <end position="972"/>
    </location>
</feature>
<sequence>MAGAAAMDGWLLVSDPLALDSSTTEHVEEEDLWVHRFCVVMETAMYICEDEENASKLSETLQAEVEEEGTSLPKAALLSPDKQHLHESPVRRSSAPPTPTGPIMEGSSTPSKFAALLPKRLKSGIKRTKSVTKLDRKASVKAPRTQDRDAVVVTPKHTRAAHVATSLSAFIVSRLKTSRSHESLLSSPSHAVESLDLAGEDVQINPIHSSILGQDHCFQVTSASGSRCFACKTAAEKDRWIENIRKTVQPTREKCRRTDNTLKLWIIEAKGLSVKKRYFCELLLDEILYARTSSKQKSDVLFWGEHFHFSELPAVQNITVNLYKDADKKKKKEKTNLIGTVNIAVNTVDARQFVEKWYPLVVPNNNKSSKTDSPSIRIKARFQSTPILPVELYRDFIQYINDNYSTLCKVLEPVVGVKNKEEIASTMVHILQSTGRAREFLTDIIMSEVSNLADQSLIFRGNTLATKAMEAYLKLVGGKYLQETLGEFIRALYESDEDCEVEPSKVASNVLSQHQLGLRRHCELAWCKVINSYIIFPSDLKEIFSNLRNRTADKGEDFANTLISGCIFLRFLCPAILSPSLFFLTQEYPSEKTSRCLTLIAKTIQSLANFTKFGNKEEYMSFMNEFVECEMLNMRNFLKQISSPGVEGHQSRFNGFIDLGRELSVLHSLITECLTSVDETSLAKLGNLPNILQDITAALKNPTPLREQVRKNYERFSSTPNFHMGSVPHNLSRIFEDADLSSVGENPAQATPRMIHKPPAGSVIVNPGAQNSSTGSPLLNGRSGSPLARLQTNENGDKEAGKGPISIGSLSSIRSSGRRCPSPGLSGRSGGQSGGTIANGHVTTGSQVGNGSIPRPNNLPLGPLSFSNPVYQYPTSPVQKQATPTSMDYTSSDSLSSVNSSIHSSNVSSNDEDSSDASTPVNSIKMLHNRTGSPQSRSRLKGPGNPKHDFLARNDHSRRMEELAQRLHEQRPRANFSPRTQRSQKASNSPLVEKRDLTVSPPPLPPPIKESSMEFSSAKESSVSSGASRKDFGGYASSSTPSSPMNDLTSPSCVTTPSPLSPSSGRPSPLLATVESRVLPSLHQSAMVRVSHGPPHERTVHEYAMRQSPSEQSLSRSDSSRGPASTNPAAPTPPPRAESLSAFGMTRVESRKATHSPVPRLTPTPAPRALPSADKEASGKADEQHDAEIAQLKMRLLAAEAQTAEVERRREEDKEKYERDLAAWKKKMEEGEERLKGQQEEKDAQMKNIITRLMSVEEELRKEHQEMQHLVDAKQRVIEAQEKRIQSLDAANARLLTALNQLKEKYHHHVKNAANNTKPSAKLSVTENGEFKNSSC</sequence>
<reference evidence="9" key="2">
    <citation type="submission" date="2025-08" db="UniProtKB">
        <authorList>
            <consortium name="RefSeq"/>
        </authorList>
    </citation>
    <scope>IDENTIFICATION</scope>
    <source>
        <strain evidence="9">S238N-H82</strain>
        <tissue evidence="9">Testes</tissue>
    </source>
</reference>
<evidence type="ECO:0000259" key="7">
    <source>
        <dbReference type="PROSITE" id="PS50018"/>
    </source>
</evidence>
<protein>
    <submittedName>
        <fullName evidence="9">Disabled homolog 2-interacting protein-like isoform X1</fullName>
    </submittedName>
</protein>
<dbReference type="InterPro" id="IPR001849">
    <property type="entry name" value="PH_domain"/>
</dbReference>
<feature type="compositionally biased region" description="Polar residues" evidence="4">
    <location>
        <begin position="768"/>
        <end position="777"/>
    </location>
</feature>
<dbReference type="SMART" id="SM00233">
    <property type="entry name" value="PH"/>
    <property type="match status" value="1"/>
</dbReference>
<dbReference type="InterPro" id="IPR039360">
    <property type="entry name" value="Ras_GTPase"/>
</dbReference>
<dbReference type="GO" id="GO:1902531">
    <property type="term" value="P:regulation of intracellular signal transduction"/>
    <property type="evidence" value="ECO:0000318"/>
    <property type="project" value="GO_Central"/>
</dbReference>
<dbReference type="GO" id="GO:0005096">
    <property type="term" value="F:GTPase activator activity"/>
    <property type="evidence" value="ECO:0000318"/>
    <property type="project" value="GO_Central"/>
</dbReference>
<keyword evidence="3" id="KW-0175">Coiled coil</keyword>
<keyword evidence="8" id="KW-1185">Reference proteome</keyword>
<keyword evidence="2" id="KW-0597">Phosphoprotein</keyword>
<dbReference type="PROSITE" id="PS50003">
    <property type="entry name" value="PH_DOMAIN"/>
    <property type="match status" value="1"/>
</dbReference>
<dbReference type="Gene3D" id="2.30.29.30">
    <property type="entry name" value="Pleckstrin-homology domain (PH domain)/Phosphotyrosine-binding domain (PTB)"/>
    <property type="match status" value="1"/>
</dbReference>
<feature type="compositionally biased region" description="Low complexity" evidence="4">
    <location>
        <begin position="1048"/>
        <end position="1071"/>
    </location>
</feature>
<evidence type="ECO:0000313" key="9">
    <source>
        <dbReference type="RefSeq" id="XP_035685064.1"/>
    </source>
</evidence>
<dbReference type="GeneID" id="118421705"/>
<dbReference type="OrthoDB" id="5572587at2759"/>
<dbReference type="PROSITE" id="PS50004">
    <property type="entry name" value="C2"/>
    <property type="match status" value="1"/>
</dbReference>
<feature type="region of interest" description="Disordered" evidence="4">
    <location>
        <begin position="62"/>
        <end position="110"/>
    </location>
</feature>
<dbReference type="Proteomes" id="UP000001554">
    <property type="component" value="Chromosome 8"/>
</dbReference>
<feature type="compositionally biased region" description="Polar residues" evidence="4">
    <location>
        <begin position="977"/>
        <end position="990"/>
    </location>
</feature>
<dbReference type="Gene3D" id="1.10.506.10">
    <property type="entry name" value="GTPase Activation - p120gap, domain 1"/>
    <property type="match status" value="2"/>
</dbReference>
<dbReference type="InterPro" id="IPR000008">
    <property type="entry name" value="C2_dom"/>
</dbReference>
<feature type="compositionally biased region" description="Polar residues" evidence="4">
    <location>
        <begin position="1036"/>
        <end position="1047"/>
    </location>
</feature>
<feature type="compositionally biased region" description="Low complexity" evidence="4">
    <location>
        <begin position="1106"/>
        <end position="1129"/>
    </location>
</feature>
<evidence type="ECO:0000259" key="6">
    <source>
        <dbReference type="PROSITE" id="PS50004"/>
    </source>
</evidence>
<feature type="domain" description="Ras-GAP" evidence="7">
    <location>
        <begin position="419"/>
        <end position="609"/>
    </location>
</feature>
<dbReference type="CDD" id="cd04013">
    <property type="entry name" value="C2_SynGAP_like"/>
    <property type="match status" value="1"/>
</dbReference>
<reference evidence="8" key="1">
    <citation type="journal article" date="2020" name="Nat. Ecol. Evol.">
        <title>Deeply conserved synteny resolves early events in vertebrate evolution.</title>
        <authorList>
            <person name="Simakov O."/>
            <person name="Marletaz F."/>
            <person name="Yue J.X."/>
            <person name="O'Connell B."/>
            <person name="Jenkins J."/>
            <person name="Brandt A."/>
            <person name="Calef R."/>
            <person name="Tung C.H."/>
            <person name="Huang T.K."/>
            <person name="Schmutz J."/>
            <person name="Satoh N."/>
            <person name="Yu J.K."/>
            <person name="Putnam N.H."/>
            <person name="Green R.E."/>
            <person name="Rokhsar D.S."/>
        </authorList>
    </citation>
    <scope>NUCLEOTIDE SEQUENCE [LARGE SCALE GENOMIC DNA]</scope>
    <source>
        <strain evidence="8">S238N-H82</strain>
    </source>
</reference>
<proteinExistence type="predicted"/>
<dbReference type="SUPFAM" id="SSF49562">
    <property type="entry name" value="C2 domain (Calcium/lipid-binding domain, CaLB)"/>
    <property type="match status" value="1"/>
</dbReference>
<evidence type="ECO:0000256" key="1">
    <source>
        <dbReference type="ARBA" id="ARBA00022468"/>
    </source>
</evidence>
<feature type="domain" description="PH" evidence="5">
    <location>
        <begin position="4"/>
        <end position="249"/>
    </location>
</feature>
<feature type="compositionally biased region" description="Basic and acidic residues" evidence="4">
    <location>
        <begin position="81"/>
        <end position="90"/>
    </location>
</feature>
<name>A0A9J7LNM2_BRAFL</name>
<dbReference type="CDD" id="cd05136">
    <property type="entry name" value="RasGAP_DAB2IP"/>
    <property type="match status" value="1"/>
</dbReference>
<feature type="domain" description="C2" evidence="6">
    <location>
        <begin position="240"/>
        <end position="358"/>
    </location>
</feature>
<dbReference type="InterPro" id="IPR057606">
    <property type="entry name" value="SynGAP1-like_PH"/>
</dbReference>
<dbReference type="Gene3D" id="2.60.40.150">
    <property type="entry name" value="C2 domain"/>
    <property type="match status" value="1"/>
</dbReference>
<feature type="compositionally biased region" description="Polar residues" evidence="4">
    <location>
        <begin position="841"/>
        <end position="850"/>
    </location>
</feature>
<dbReference type="SMART" id="SM00323">
    <property type="entry name" value="RasGAP"/>
    <property type="match status" value="1"/>
</dbReference>
<feature type="compositionally biased region" description="Polar residues" evidence="4">
    <location>
        <begin position="1313"/>
        <end position="1336"/>
    </location>
</feature>
<evidence type="ECO:0000256" key="3">
    <source>
        <dbReference type="SAM" id="Coils"/>
    </source>
</evidence>
<dbReference type="InterPro" id="IPR021887">
    <property type="entry name" value="DAB2P_C"/>
</dbReference>
<organism evidence="8 9">
    <name type="scientific">Branchiostoma floridae</name>
    <name type="common">Florida lancelet</name>
    <name type="synonym">Amphioxus</name>
    <dbReference type="NCBI Taxonomy" id="7739"/>
    <lineage>
        <taxon>Eukaryota</taxon>
        <taxon>Metazoa</taxon>
        <taxon>Chordata</taxon>
        <taxon>Cephalochordata</taxon>
        <taxon>Leptocardii</taxon>
        <taxon>Amphioxiformes</taxon>
        <taxon>Branchiostomatidae</taxon>
        <taxon>Branchiostoma</taxon>
    </lineage>
</organism>
<keyword evidence="1" id="KW-0343">GTPase activation</keyword>
<dbReference type="OMA" id="HMTATSP"/>
<feature type="compositionally biased region" description="Basic and acidic residues" evidence="4">
    <location>
        <begin position="1173"/>
        <end position="1187"/>
    </location>
</feature>
<dbReference type="InterPro" id="IPR001936">
    <property type="entry name" value="RasGAP_dom"/>
</dbReference>
<dbReference type="InterPro" id="IPR023152">
    <property type="entry name" value="RasGAP_CS"/>
</dbReference>
<evidence type="ECO:0000256" key="4">
    <source>
        <dbReference type="SAM" id="MobiDB-lite"/>
    </source>
</evidence>
<evidence type="ECO:0000313" key="8">
    <source>
        <dbReference type="Proteomes" id="UP000001554"/>
    </source>
</evidence>
<dbReference type="InterPro" id="IPR011993">
    <property type="entry name" value="PH-like_dom_sf"/>
</dbReference>
<dbReference type="PANTHER" id="PTHR10194">
    <property type="entry name" value="RAS GTPASE-ACTIVATING PROTEINS"/>
    <property type="match status" value="1"/>
</dbReference>
<dbReference type="Pfam" id="PF25321">
    <property type="entry name" value="PH_RASGAP"/>
    <property type="match status" value="1"/>
</dbReference>
<feature type="compositionally biased region" description="Low complexity" evidence="4">
    <location>
        <begin position="891"/>
        <end position="909"/>
    </location>
</feature>
<accession>A0A9J7LNM2</accession>
<evidence type="ECO:0000256" key="2">
    <source>
        <dbReference type="ARBA" id="ARBA00022553"/>
    </source>
</evidence>
<dbReference type="PROSITE" id="PS50018">
    <property type="entry name" value="RAS_GTPASE_ACTIV_2"/>
    <property type="match status" value="1"/>
</dbReference>
<dbReference type="KEGG" id="bfo:118421705"/>
<feature type="compositionally biased region" description="Low complexity" evidence="4">
    <location>
        <begin position="803"/>
        <end position="826"/>
    </location>
</feature>
<dbReference type="PANTHER" id="PTHR10194:SF60">
    <property type="entry name" value="RAS GTPASE-ACTIVATING PROTEIN RASKOL"/>
    <property type="match status" value="1"/>
</dbReference>
<dbReference type="InterPro" id="IPR035892">
    <property type="entry name" value="C2_domain_sf"/>
</dbReference>
<dbReference type="Pfam" id="PF12004">
    <property type="entry name" value="DAB2P_C"/>
    <property type="match status" value="1"/>
</dbReference>
<dbReference type="Pfam" id="PF00168">
    <property type="entry name" value="C2"/>
    <property type="match status" value="1"/>
</dbReference>
<feature type="compositionally biased region" description="Polar residues" evidence="4">
    <location>
        <begin position="865"/>
        <end position="890"/>
    </location>
</feature>
<dbReference type="InterPro" id="IPR008936">
    <property type="entry name" value="Rho_GTPase_activation_prot"/>
</dbReference>
<feature type="compositionally biased region" description="Basic and acidic residues" evidence="4">
    <location>
        <begin position="1094"/>
        <end position="1104"/>
    </location>
</feature>
<feature type="region of interest" description="Disordered" evidence="4">
    <location>
        <begin position="1311"/>
        <end position="1336"/>
    </location>
</feature>
<dbReference type="SMART" id="SM00239">
    <property type="entry name" value="C2"/>
    <property type="match status" value="1"/>
</dbReference>
<feature type="region of interest" description="Disordered" evidence="4">
    <location>
        <begin position="742"/>
        <end position="1187"/>
    </location>
</feature>
<feature type="compositionally biased region" description="Low complexity" evidence="4">
    <location>
        <begin position="1013"/>
        <end position="1027"/>
    </location>
</feature>